<name>A0A366XUE1_9BACI</name>
<evidence type="ECO:0000313" key="3">
    <source>
        <dbReference type="Proteomes" id="UP000253314"/>
    </source>
</evidence>
<sequence>MSTTKDNNKKPVDGNAVRQQKNNLRERNAEERGERQYSKKTDHI</sequence>
<evidence type="ECO:0000256" key="1">
    <source>
        <dbReference type="SAM" id="MobiDB-lite"/>
    </source>
</evidence>
<comment type="caution">
    <text evidence="2">The sequence shown here is derived from an EMBL/GenBank/DDBJ whole genome shotgun (WGS) entry which is preliminary data.</text>
</comment>
<dbReference type="AlphaFoldDB" id="A0A366XUE1"/>
<evidence type="ECO:0000313" key="2">
    <source>
        <dbReference type="EMBL" id="RBW69517.1"/>
    </source>
</evidence>
<accession>A0A366XUE1</accession>
<proteinExistence type="predicted"/>
<reference evidence="2 3" key="1">
    <citation type="submission" date="2018-07" db="EMBL/GenBank/DDBJ databases">
        <title>Lottiidibacillus patelloidae gen. nov., sp. nov., isolated from the intestinal tract of a marine limpet and the reclassification of B. taeanensis BH030017T, B. algicola KMM 3737T and B. hwajinpoensis SW-72T as genus Lottiidibacillus.</title>
        <authorList>
            <person name="Liu R."/>
            <person name="Huang Z."/>
        </authorList>
    </citation>
    <scope>NUCLEOTIDE SEQUENCE [LARGE SCALE GENOMIC DNA]</scope>
    <source>
        <strain evidence="2 3">BH030017</strain>
    </source>
</reference>
<gene>
    <name evidence="2" type="ORF">DS031_11390</name>
</gene>
<dbReference type="RefSeq" id="WP_113806207.1">
    <property type="nucleotide sequence ID" value="NZ_QOCW01000010.1"/>
</dbReference>
<keyword evidence="3" id="KW-1185">Reference proteome</keyword>
<dbReference type="Proteomes" id="UP000253314">
    <property type="component" value="Unassembled WGS sequence"/>
</dbReference>
<feature type="region of interest" description="Disordered" evidence="1">
    <location>
        <begin position="1"/>
        <end position="44"/>
    </location>
</feature>
<protein>
    <submittedName>
        <fullName evidence="2">DUF3941 domain-containing protein</fullName>
    </submittedName>
</protein>
<feature type="compositionally biased region" description="Basic and acidic residues" evidence="1">
    <location>
        <begin position="23"/>
        <end position="44"/>
    </location>
</feature>
<dbReference type="EMBL" id="QOCW01000010">
    <property type="protein sequence ID" value="RBW69517.1"/>
    <property type="molecule type" value="Genomic_DNA"/>
</dbReference>
<dbReference type="OrthoDB" id="2922782at2"/>
<organism evidence="2 3">
    <name type="scientific">Bacillus taeanensis</name>
    <dbReference type="NCBI Taxonomy" id="273032"/>
    <lineage>
        <taxon>Bacteria</taxon>
        <taxon>Bacillati</taxon>
        <taxon>Bacillota</taxon>
        <taxon>Bacilli</taxon>
        <taxon>Bacillales</taxon>
        <taxon>Bacillaceae</taxon>
        <taxon>Bacillus</taxon>
    </lineage>
</organism>
<feature type="compositionally biased region" description="Basic and acidic residues" evidence="1">
    <location>
        <begin position="1"/>
        <end position="12"/>
    </location>
</feature>